<comment type="caution">
    <text evidence="2">The sequence shown here is derived from an EMBL/GenBank/DDBJ whole genome shotgun (WGS) entry which is preliminary data.</text>
</comment>
<feature type="region of interest" description="Disordered" evidence="1">
    <location>
        <begin position="111"/>
        <end position="142"/>
    </location>
</feature>
<sequence>MTFLSPPCTEVAQLCRFRLLREHEQDNFRLEWANCIDRPVAWTRATEATRSRERGRSDCLCSGPYRPHWPGPQRPNVPVCFCQSPSEADTSEPRSVITCCLLPSSLRSRRSSHRHLPTVPPPSCRPPTTKPHSGYHFDRTTL</sequence>
<dbReference type="EMBL" id="CAAALY010276370">
    <property type="protein sequence ID" value="VEL42751.1"/>
    <property type="molecule type" value="Genomic_DNA"/>
</dbReference>
<reference evidence="2" key="1">
    <citation type="submission" date="2018-11" db="EMBL/GenBank/DDBJ databases">
        <authorList>
            <consortium name="Pathogen Informatics"/>
        </authorList>
    </citation>
    <scope>NUCLEOTIDE SEQUENCE</scope>
</reference>
<proteinExistence type="predicted"/>
<dbReference type="AlphaFoldDB" id="A0A3S5AQF7"/>
<organism evidence="2 3">
    <name type="scientific">Protopolystoma xenopodis</name>
    <dbReference type="NCBI Taxonomy" id="117903"/>
    <lineage>
        <taxon>Eukaryota</taxon>
        <taxon>Metazoa</taxon>
        <taxon>Spiralia</taxon>
        <taxon>Lophotrochozoa</taxon>
        <taxon>Platyhelminthes</taxon>
        <taxon>Monogenea</taxon>
        <taxon>Polyopisthocotylea</taxon>
        <taxon>Polystomatidea</taxon>
        <taxon>Polystomatidae</taxon>
        <taxon>Protopolystoma</taxon>
    </lineage>
</organism>
<gene>
    <name evidence="2" type="ORF">PXEA_LOCUS36191</name>
</gene>
<name>A0A3S5AQF7_9PLAT</name>
<feature type="compositionally biased region" description="Pro residues" evidence="1">
    <location>
        <begin position="118"/>
        <end position="129"/>
    </location>
</feature>
<keyword evidence="3" id="KW-1185">Reference proteome</keyword>
<protein>
    <submittedName>
        <fullName evidence="2">Uncharacterized protein</fullName>
    </submittedName>
</protein>
<accession>A0A3S5AQF7</accession>
<evidence type="ECO:0000313" key="2">
    <source>
        <dbReference type="EMBL" id="VEL42751.1"/>
    </source>
</evidence>
<evidence type="ECO:0000313" key="3">
    <source>
        <dbReference type="Proteomes" id="UP000784294"/>
    </source>
</evidence>
<evidence type="ECO:0000256" key="1">
    <source>
        <dbReference type="SAM" id="MobiDB-lite"/>
    </source>
</evidence>
<dbReference type="Proteomes" id="UP000784294">
    <property type="component" value="Unassembled WGS sequence"/>
</dbReference>